<protein>
    <submittedName>
        <fullName evidence="2">Uncharacterized protein</fullName>
    </submittedName>
</protein>
<proteinExistence type="predicted"/>
<organism evidence="2">
    <name type="scientific">uncultured Rubrobacteraceae bacterium</name>
    <dbReference type="NCBI Taxonomy" id="349277"/>
    <lineage>
        <taxon>Bacteria</taxon>
        <taxon>Bacillati</taxon>
        <taxon>Actinomycetota</taxon>
        <taxon>Rubrobacteria</taxon>
        <taxon>Rubrobacterales</taxon>
        <taxon>Rubrobacteraceae</taxon>
        <taxon>environmental samples</taxon>
    </lineage>
</organism>
<accession>A0A6J4QF50</accession>
<evidence type="ECO:0000256" key="1">
    <source>
        <dbReference type="SAM" id="MobiDB-lite"/>
    </source>
</evidence>
<name>A0A6J4QF50_9ACTN</name>
<gene>
    <name evidence="2" type="ORF">AVDCRST_MAG55-3351</name>
</gene>
<evidence type="ECO:0000313" key="2">
    <source>
        <dbReference type="EMBL" id="CAA9440062.1"/>
    </source>
</evidence>
<dbReference type="AlphaFoldDB" id="A0A6J4QF50"/>
<feature type="non-terminal residue" evidence="2">
    <location>
        <position position="73"/>
    </location>
</feature>
<dbReference type="EMBL" id="CADCUZ010000170">
    <property type="protein sequence ID" value="CAA9440062.1"/>
    <property type="molecule type" value="Genomic_DNA"/>
</dbReference>
<reference evidence="2" key="1">
    <citation type="submission" date="2020-02" db="EMBL/GenBank/DDBJ databases">
        <authorList>
            <person name="Meier V. D."/>
        </authorList>
    </citation>
    <scope>NUCLEOTIDE SEQUENCE</scope>
    <source>
        <strain evidence="2">AVDCRST_MAG55</strain>
    </source>
</reference>
<feature type="region of interest" description="Disordered" evidence="1">
    <location>
        <begin position="1"/>
        <end position="73"/>
    </location>
</feature>
<feature type="non-terminal residue" evidence="2">
    <location>
        <position position="1"/>
    </location>
</feature>
<sequence length="73" mass="7958">ERRHPEASYLHPFNGHSVRAGEPAGREVYPGARGARRARRRQGGVAPGDFLARLDDSGLVRHPAGSRQPLGHL</sequence>